<dbReference type="AlphaFoldDB" id="A0A3A4F2N7"/>
<dbReference type="InterPro" id="IPR002575">
    <property type="entry name" value="Aminoglycoside_PTrfase"/>
</dbReference>
<feature type="domain" description="Aminoglycoside phosphotransferase" evidence="1">
    <location>
        <begin position="141"/>
        <end position="328"/>
    </location>
</feature>
<sequence>MEIHQLAFLQSDAVHPLITEAFLGKDMPPSEVTMEAVQHRPGAGATGIYRVTAHEDLYVGVTTEHVHDRAEGILRSDSERGKLVLWQHPMDPMLPGLQLATDPSSVTSTWGEGYELTALQTVSYRPLRRAVIAADFADGRRLYLKVLREGHAGELAARHRMLLGADVPAPAPVRDPIRDVVALEQGRGISLAEHFLADGAAAVRPAEFVELLDALPAAVMGLPTRDAWTDRLSAYASAAVSAVPQCERRVRRLEEEVLAGVPVTDRGPLVPTHGDFYEANLLMDGNKISCLLDVDSLGPGYRVDDLACFLGHLAVLPAVDSRYLHAPAAFDRFARVFAAGVDPESLRIRTAAVALSLVAGARDVRGGEWRAKAEHRLRCAEVLLGLTRSAGDLPHWPAVL</sequence>
<evidence type="ECO:0000313" key="3">
    <source>
        <dbReference type="Proteomes" id="UP000266615"/>
    </source>
</evidence>
<dbReference type="Gene3D" id="3.90.1200.10">
    <property type="match status" value="1"/>
</dbReference>
<dbReference type="EMBL" id="QYZP01000002">
    <property type="protein sequence ID" value="RJN32108.1"/>
    <property type="molecule type" value="Genomic_DNA"/>
</dbReference>
<reference evidence="2 3" key="1">
    <citation type="submission" date="2018-09" db="EMBL/GenBank/DDBJ databases">
        <title>Nesterenkonia natronophila sp. nov., an alkaliphilic actinobacteriume isolated from a soda lake, and emended description of the genus Nesterenkonia.</title>
        <authorList>
            <person name="Menes R.J."/>
            <person name="Iriarte A."/>
        </authorList>
    </citation>
    <scope>NUCLEOTIDE SEQUENCE [LARGE SCALE GENOMIC DNA]</scope>
    <source>
        <strain evidence="2 3">M8</strain>
    </source>
</reference>
<dbReference type="Pfam" id="PF01636">
    <property type="entry name" value="APH"/>
    <property type="match status" value="1"/>
</dbReference>
<evidence type="ECO:0000259" key="1">
    <source>
        <dbReference type="Pfam" id="PF01636"/>
    </source>
</evidence>
<dbReference type="InterPro" id="IPR011009">
    <property type="entry name" value="Kinase-like_dom_sf"/>
</dbReference>
<evidence type="ECO:0000313" key="2">
    <source>
        <dbReference type="EMBL" id="RJN32108.1"/>
    </source>
</evidence>
<keyword evidence="2" id="KW-0808">Transferase</keyword>
<protein>
    <submittedName>
        <fullName evidence="2">Aminoglycoside phosphotransferase family protein</fullName>
    </submittedName>
</protein>
<proteinExistence type="predicted"/>
<organism evidence="2 3">
    <name type="scientific">Nesterenkonia natronophila</name>
    <dbReference type="NCBI Taxonomy" id="2174932"/>
    <lineage>
        <taxon>Bacteria</taxon>
        <taxon>Bacillati</taxon>
        <taxon>Actinomycetota</taxon>
        <taxon>Actinomycetes</taxon>
        <taxon>Micrococcales</taxon>
        <taxon>Micrococcaceae</taxon>
        <taxon>Nesterenkonia</taxon>
    </lineage>
</organism>
<dbReference type="SUPFAM" id="SSF56112">
    <property type="entry name" value="Protein kinase-like (PK-like)"/>
    <property type="match status" value="1"/>
</dbReference>
<dbReference type="Proteomes" id="UP000266615">
    <property type="component" value="Unassembled WGS sequence"/>
</dbReference>
<accession>A0A3A4F2N7</accession>
<name>A0A3A4F2N7_9MICC</name>
<comment type="caution">
    <text evidence="2">The sequence shown here is derived from an EMBL/GenBank/DDBJ whole genome shotgun (WGS) entry which is preliminary data.</text>
</comment>
<gene>
    <name evidence="2" type="ORF">D3250_08515</name>
</gene>
<keyword evidence="3" id="KW-1185">Reference proteome</keyword>
<dbReference type="GO" id="GO:0016740">
    <property type="term" value="F:transferase activity"/>
    <property type="evidence" value="ECO:0007669"/>
    <property type="project" value="UniProtKB-KW"/>
</dbReference>